<dbReference type="InterPro" id="IPR012094">
    <property type="entry name" value="tRNA_Ile_lys_synt"/>
</dbReference>
<evidence type="ECO:0000313" key="9">
    <source>
        <dbReference type="Proteomes" id="UP001196530"/>
    </source>
</evidence>
<gene>
    <name evidence="8" type="ORF">KL928_002558</name>
</gene>
<dbReference type="RefSeq" id="XP_043059712.1">
    <property type="nucleotide sequence ID" value="XM_043203047.1"/>
</dbReference>
<dbReference type="CDD" id="cd01992">
    <property type="entry name" value="TilS_N"/>
    <property type="match status" value="1"/>
</dbReference>
<dbReference type="GO" id="GO:0032267">
    <property type="term" value="F:tRNA(Ile)-lysidine synthase activity"/>
    <property type="evidence" value="ECO:0007669"/>
    <property type="project" value="UniProtKB-EC"/>
</dbReference>
<dbReference type="PANTHER" id="PTHR43033:SF1">
    <property type="entry name" value="TRNA(ILE)-LYSIDINE SYNTHASE-RELATED"/>
    <property type="match status" value="1"/>
</dbReference>
<accession>A0AAN6DF73</accession>
<dbReference type="PANTHER" id="PTHR43033">
    <property type="entry name" value="TRNA(ILE)-LYSIDINE SYNTHASE-RELATED"/>
    <property type="match status" value="1"/>
</dbReference>
<dbReference type="Pfam" id="PF01171">
    <property type="entry name" value="ATP_bind_3"/>
    <property type="match status" value="1"/>
</dbReference>
<evidence type="ECO:0000256" key="2">
    <source>
        <dbReference type="ARBA" id="ARBA00022598"/>
    </source>
</evidence>
<protein>
    <recommendedName>
        <fullName evidence="1">tRNA(Ile)-lysidine synthetase</fullName>
        <ecNumber evidence="1">6.3.4.19</ecNumber>
    </recommendedName>
</protein>
<keyword evidence="3" id="KW-0819">tRNA processing</keyword>
<dbReference type="AlphaFoldDB" id="A0AAN6DF73"/>
<dbReference type="GO" id="GO:0005524">
    <property type="term" value="F:ATP binding"/>
    <property type="evidence" value="ECO:0007669"/>
    <property type="project" value="UniProtKB-KW"/>
</dbReference>
<evidence type="ECO:0000256" key="6">
    <source>
        <dbReference type="ARBA" id="ARBA00048539"/>
    </source>
</evidence>
<dbReference type="HAMAP" id="MF_01161">
    <property type="entry name" value="tRNA_Ile_lys_synt"/>
    <property type="match status" value="1"/>
</dbReference>
<dbReference type="EC" id="6.3.4.19" evidence="1"/>
<evidence type="ECO:0000259" key="7">
    <source>
        <dbReference type="Pfam" id="PF01171"/>
    </source>
</evidence>
<organism evidence="8 9">
    <name type="scientific">Pichia angusta</name>
    <name type="common">Yeast</name>
    <name type="synonym">Hansenula polymorpha</name>
    <dbReference type="NCBI Taxonomy" id="870730"/>
    <lineage>
        <taxon>Eukaryota</taxon>
        <taxon>Fungi</taxon>
        <taxon>Dikarya</taxon>
        <taxon>Ascomycota</taxon>
        <taxon>Saccharomycotina</taxon>
        <taxon>Pichiomycetes</taxon>
        <taxon>Pichiales</taxon>
        <taxon>Pichiaceae</taxon>
        <taxon>Ogataea</taxon>
    </lineage>
</organism>
<reference evidence="8" key="1">
    <citation type="journal article" date="2021" name="G3 (Bethesda)">
        <title>Genomic diversity, chromosomal rearrangements, and interspecies hybridization in the ogataea polymorpha species complex.</title>
        <authorList>
            <person name="Hanson S.J."/>
            <person name="Cinneide E.O."/>
            <person name="Salzberg L.I."/>
            <person name="Wolfe K.H."/>
            <person name="McGowan J."/>
            <person name="Fitzpatrick D.A."/>
            <person name="Matlin K."/>
        </authorList>
    </citation>
    <scope>NUCLEOTIDE SEQUENCE</scope>
    <source>
        <strain evidence="8">61-244</strain>
    </source>
</reference>
<feature type="domain" description="tRNA(Ile)-lysidine/2-thiocytidine synthase N-terminal" evidence="7">
    <location>
        <begin position="19"/>
        <end position="205"/>
    </location>
</feature>
<name>A0AAN6DF73_PICAN</name>
<keyword evidence="5" id="KW-0067">ATP-binding</keyword>
<evidence type="ECO:0000256" key="3">
    <source>
        <dbReference type="ARBA" id="ARBA00022694"/>
    </source>
</evidence>
<dbReference type="InterPro" id="IPR012795">
    <property type="entry name" value="tRNA_Ile_lys_synt_N"/>
</dbReference>
<evidence type="ECO:0000256" key="5">
    <source>
        <dbReference type="ARBA" id="ARBA00022840"/>
    </source>
</evidence>
<evidence type="ECO:0000313" key="8">
    <source>
        <dbReference type="EMBL" id="KAG7818690.1"/>
    </source>
</evidence>
<evidence type="ECO:0000256" key="1">
    <source>
        <dbReference type="ARBA" id="ARBA00013267"/>
    </source>
</evidence>
<dbReference type="Proteomes" id="UP001196530">
    <property type="component" value="Unassembled WGS sequence"/>
</dbReference>
<sequence>MSLLSRFGRSMRGALPERVLVAVSGGVDSMVLLDLTRKWAEVTGSPCRIHAITVDHGLRPESAKEARKVHEIVRNMGLDHEIICVPEKIDPKQLEKSARAWRYKLMYNKMKLLHIDNLMVAHHFNDQLETFMIRLAANSTLFGLCGMRNVSAYPILDPFGSKRILRPMLDIRKKELYAYAYEHNLEWFEDSTNLQPITLRNRIRKYLQTGQIEENTVEQLLSSVRRAVDDVESDMRQLDNEISVKFNTSLLKMSVIIPSTVFERYPLLSLDRFIFEKLHCVSAISNYHHRYTTIDLKNATVRTNDWSLSESIWDGTVPEKFNVLKCLVRVVRSKNNIHLLITRATEKFRQPVERVVNVTASWSEWDLFDNRVWFRARGKPGSYTLKVEANGLPAFYHGGQFLCYPTIGGCGSLEVQTMTKPMRVMQT</sequence>
<comment type="caution">
    <text evidence="8">The sequence shown here is derived from an EMBL/GenBank/DDBJ whole genome shotgun (WGS) entry which is preliminary data.</text>
</comment>
<dbReference type="Gene3D" id="3.40.50.620">
    <property type="entry name" value="HUPs"/>
    <property type="match status" value="1"/>
</dbReference>
<keyword evidence="4" id="KW-0547">Nucleotide-binding</keyword>
<keyword evidence="2" id="KW-0436">Ligase</keyword>
<dbReference type="NCBIfam" id="TIGR02432">
    <property type="entry name" value="lysidine_TilS_N"/>
    <property type="match status" value="1"/>
</dbReference>
<dbReference type="SUPFAM" id="SSF52402">
    <property type="entry name" value="Adenine nucleotide alpha hydrolases-like"/>
    <property type="match status" value="1"/>
</dbReference>
<proteinExistence type="inferred from homology"/>
<dbReference type="InterPro" id="IPR014729">
    <property type="entry name" value="Rossmann-like_a/b/a_fold"/>
</dbReference>
<dbReference type="GeneID" id="66126609"/>
<dbReference type="GO" id="GO:0008033">
    <property type="term" value="P:tRNA processing"/>
    <property type="evidence" value="ECO:0007669"/>
    <property type="project" value="UniProtKB-KW"/>
</dbReference>
<dbReference type="InterPro" id="IPR011063">
    <property type="entry name" value="TilS/TtcA_N"/>
</dbReference>
<evidence type="ECO:0000256" key="4">
    <source>
        <dbReference type="ARBA" id="ARBA00022741"/>
    </source>
</evidence>
<dbReference type="EMBL" id="JAHLUX010000005">
    <property type="protein sequence ID" value="KAG7818690.1"/>
    <property type="molecule type" value="Genomic_DNA"/>
</dbReference>
<comment type="catalytic activity">
    <reaction evidence="6">
        <text>cytidine(34) in tRNA(Ile2) + L-lysine + ATP = lysidine(34) in tRNA(Ile2) + AMP + diphosphate + H(+)</text>
        <dbReference type="Rhea" id="RHEA:43744"/>
        <dbReference type="Rhea" id="RHEA-COMP:10625"/>
        <dbReference type="Rhea" id="RHEA-COMP:10670"/>
        <dbReference type="ChEBI" id="CHEBI:15378"/>
        <dbReference type="ChEBI" id="CHEBI:30616"/>
        <dbReference type="ChEBI" id="CHEBI:32551"/>
        <dbReference type="ChEBI" id="CHEBI:33019"/>
        <dbReference type="ChEBI" id="CHEBI:82748"/>
        <dbReference type="ChEBI" id="CHEBI:83665"/>
        <dbReference type="ChEBI" id="CHEBI:456215"/>
        <dbReference type="EC" id="6.3.4.19"/>
    </reaction>
</comment>